<accession>A0AAF0Y163</accession>
<dbReference type="AlphaFoldDB" id="A0AAF0Y163"/>
<organism evidence="3 4">
    <name type="scientific">Vanrija pseudolonga</name>
    <dbReference type="NCBI Taxonomy" id="143232"/>
    <lineage>
        <taxon>Eukaryota</taxon>
        <taxon>Fungi</taxon>
        <taxon>Dikarya</taxon>
        <taxon>Basidiomycota</taxon>
        <taxon>Agaricomycotina</taxon>
        <taxon>Tremellomycetes</taxon>
        <taxon>Trichosporonales</taxon>
        <taxon>Trichosporonaceae</taxon>
        <taxon>Vanrija</taxon>
    </lineage>
</organism>
<dbReference type="EMBL" id="CP086714">
    <property type="protein sequence ID" value="WOO78155.1"/>
    <property type="molecule type" value="Genomic_DNA"/>
</dbReference>
<name>A0AAF0Y163_9TREE</name>
<feature type="signal peptide" evidence="2">
    <location>
        <begin position="1"/>
        <end position="18"/>
    </location>
</feature>
<dbReference type="RefSeq" id="XP_062624187.1">
    <property type="nucleotide sequence ID" value="XM_062768203.1"/>
</dbReference>
<evidence type="ECO:0000256" key="1">
    <source>
        <dbReference type="SAM" id="MobiDB-lite"/>
    </source>
</evidence>
<evidence type="ECO:0000313" key="3">
    <source>
        <dbReference type="EMBL" id="WOO78155.1"/>
    </source>
</evidence>
<evidence type="ECO:0000313" key="4">
    <source>
        <dbReference type="Proteomes" id="UP000827549"/>
    </source>
</evidence>
<feature type="region of interest" description="Disordered" evidence="1">
    <location>
        <begin position="132"/>
        <end position="162"/>
    </location>
</feature>
<sequence>MLLTSLATALACSLLASASGIRPRAGATLTLSPDNVVQCKNTVISWTGKGPFAFQVGAWRSENGVESFLVNHAESFTNATSYKWLVPYAVQSRVGIQLITADRQVIWRNLTVVGTLHNDDSCLIPTGFTSSAKPSVTATPTKPVSSPPVSSYKPTTTSASSPPLATAPNWFLEWKGDFWRCEYNNIGYQAPRGSQATPTLIIILQDGSRVVKDLQTGAGFYGFQVNTSSRWISAYIYDSDGNYGVLPPKEITGTDTSCLKK</sequence>
<gene>
    <name evidence="3" type="ORF">LOC62_01G001705</name>
</gene>
<keyword evidence="4" id="KW-1185">Reference proteome</keyword>
<feature type="compositionally biased region" description="Low complexity" evidence="1">
    <location>
        <begin position="133"/>
        <end position="162"/>
    </location>
</feature>
<feature type="chain" id="PRO_5041986307" evidence="2">
    <location>
        <begin position="19"/>
        <end position="261"/>
    </location>
</feature>
<protein>
    <submittedName>
        <fullName evidence="3">Uncharacterized protein</fullName>
    </submittedName>
</protein>
<evidence type="ECO:0000256" key="2">
    <source>
        <dbReference type="SAM" id="SignalP"/>
    </source>
</evidence>
<reference evidence="3" key="1">
    <citation type="submission" date="2023-10" db="EMBL/GenBank/DDBJ databases">
        <authorList>
            <person name="Noh H."/>
        </authorList>
    </citation>
    <scope>NUCLEOTIDE SEQUENCE</scope>
    <source>
        <strain evidence="3">DUCC4014</strain>
    </source>
</reference>
<proteinExistence type="predicted"/>
<dbReference type="Proteomes" id="UP000827549">
    <property type="component" value="Chromosome 1"/>
</dbReference>
<keyword evidence="2" id="KW-0732">Signal</keyword>
<dbReference type="GeneID" id="87804960"/>